<name>A0AAI9ZFF3_9PEZI</name>
<organism evidence="1 2">
    <name type="scientific">Colletotrichum phormii</name>
    <dbReference type="NCBI Taxonomy" id="359342"/>
    <lineage>
        <taxon>Eukaryota</taxon>
        <taxon>Fungi</taxon>
        <taxon>Dikarya</taxon>
        <taxon>Ascomycota</taxon>
        <taxon>Pezizomycotina</taxon>
        <taxon>Sordariomycetes</taxon>
        <taxon>Hypocreomycetidae</taxon>
        <taxon>Glomerellales</taxon>
        <taxon>Glomerellaceae</taxon>
        <taxon>Colletotrichum</taxon>
        <taxon>Colletotrichum acutatum species complex</taxon>
    </lineage>
</organism>
<accession>A0AAI9ZFF3</accession>
<dbReference type="EMBL" id="JAHMHQ010000036">
    <property type="protein sequence ID" value="KAK1622389.1"/>
    <property type="molecule type" value="Genomic_DNA"/>
</dbReference>
<evidence type="ECO:0000313" key="1">
    <source>
        <dbReference type="EMBL" id="KAK1622389.1"/>
    </source>
</evidence>
<keyword evidence="2" id="KW-1185">Reference proteome</keyword>
<dbReference type="AlphaFoldDB" id="A0AAI9ZFF3"/>
<dbReference type="GeneID" id="85466780"/>
<proteinExistence type="predicted"/>
<dbReference type="Proteomes" id="UP001243989">
    <property type="component" value="Unassembled WGS sequence"/>
</dbReference>
<dbReference type="PROSITE" id="PS51257">
    <property type="entry name" value="PROKAR_LIPOPROTEIN"/>
    <property type="match status" value="1"/>
</dbReference>
<evidence type="ECO:0000313" key="2">
    <source>
        <dbReference type="Proteomes" id="UP001243989"/>
    </source>
</evidence>
<comment type="caution">
    <text evidence="1">The sequence shown here is derived from an EMBL/GenBank/DDBJ whole genome shotgun (WGS) entry which is preliminary data.</text>
</comment>
<protein>
    <submittedName>
        <fullName evidence="1">Uncharacterized protein</fullName>
    </submittedName>
</protein>
<gene>
    <name evidence="1" type="ORF">BDP81DRAFT_152812</name>
</gene>
<reference evidence="1" key="1">
    <citation type="submission" date="2021-06" db="EMBL/GenBank/DDBJ databases">
        <title>Comparative genomics, transcriptomics and evolutionary studies reveal genomic signatures of adaptation to plant cell wall in hemibiotrophic fungi.</title>
        <authorList>
            <consortium name="DOE Joint Genome Institute"/>
            <person name="Baroncelli R."/>
            <person name="Diaz J.F."/>
            <person name="Benocci T."/>
            <person name="Peng M."/>
            <person name="Battaglia E."/>
            <person name="Haridas S."/>
            <person name="Andreopoulos W."/>
            <person name="Labutti K."/>
            <person name="Pangilinan J."/>
            <person name="Floch G.L."/>
            <person name="Makela M.R."/>
            <person name="Henrissat B."/>
            <person name="Grigoriev I.V."/>
            <person name="Crouch J.A."/>
            <person name="De Vries R.P."/>
            <person name="Sukno S.A."/>
            <person name="Thon M.R."/>
        </authorList>
    </citation>
    <scope>NUCLEOTIDE SEQUENCE</scope>
    <source>
        <strain evidence="1">CBS 102054</strain>
    </source>
</reference>
<dbReference type="RefSeq" id="XP_060438384.1">
    <property type="nucleotide sequence ID" value="XM_060581918.1"/>
</dbReference>
<sequence length="225" mass="25115">MIARQGPPPADGVHTPRLPGPLCVLCSCTEPLSITPSVSISCHRPASLSERRLEFFGLAIRNNCNGICESCPSTACSVEWIRVSVGCHFTVYLRVHLNIQTGLRGACVWPSFARMHNKHMHMRGSGQLGPALAPFCLLPLYSSHLIFPRRTGGTSEGSKQWRCPRVRRYECTYLTHRQQLSRLWWPENKVITAPLLPFYFSIRVIGRSADGGGEVGSATHHRVWI</sequence>